<organism evidence="1 2">
    <name type="scientific">Lentilactobacillus buchneri subsp. silagei CD034</name>
    <dbReference type="NCBI Taxonomy" id="1071400"/>
    <lineage>
        <taxon>Bacteria</taxon>
        <taxon>Bacillati</taxon>
        <taxon>Bacillota</taxon>
        <taxon>Bacilli</taxon>
        <taxon>Lactobacillales</taxon>
        <taxon>Lactobacillaceae</taxon>
        <taxon>Lentilactobacillus</taxon>
        <taxon>Lentilactobacillus buchneri subsp. silagei</taxon>
    </lineage>
</organism>
<keyword evidence="2" id="KW-1185">Reference proteome</keyword>
<dbReference type="Pfam" id="PF12643">
    <property type="entry name" value="MazG-like"/>
    <property type="match status" value="1"/>
</dbReference>
<dbReference type="InterPro" id="IPR052555">
    <property type="entry name" value="dCTP_Pyrophosphatase"/>
</dbReference>
<dbReference type="SUPFAM" id="SSF101386">
    <property type="entry name" value="all-alpha NTP pyrophosphatases"/>
    <property type="match status" value="1"/>
</dbReference>
<dbReference type="eggNOG" id="COG1694">
    <property type="taxonomic scope" value="Bacteria"/>
</dbReference>
<dbReference type="GO" id="GO:0047429">
    <property type="term" value="F:nucleoside triphosphate diphosphatase activity"/>
    <property type="evidence" value="ECO:0007669"/>
    <property type="project" value="InterPro"/>
</dbReference>
<dbReference type="STRING" id="1071400.LBUCD034_0117"/>
<dbReference type="PATRIC" id="fig|1071400.3.peg.114"/>
<dbReference type="PANTHER" id="PTHR46523:SF1">
    <property type="entry name" value="DCTP PYROPHOSPHATASE 1"/>
    <property type="match status" value="1"/>
</dbReference>
<dbReference type="EMBL" id="CP003043">
    <property type="protein sequence ID" value="AFR99229.1"/>
    <property type="molecule type" value="Genomic_DNA"/>
</dbReference>
<accession>J9W2H3</accession>
<dbReference type="InterPro" id="IPR025984">
    <property type="entry name" value="DCTPP"/>
</dbReference>
<protein>
    <submittedName>
        <fullName evidence="1">Nucleotide pyrophosphohydrolase</fullName>
    </submittedName>
</protein>
<evidence type="ECO:0000313" key="2">
    <source>
        <dbReference type="Proteomes" id="UP000007332"/>
    </source>
</evidence>
<dbReference type="KEGG" id="lbn:LBUCD034_0117"/>
<proteinExistence type="predicted"/>
<dbReference type="PANTHER" id="PTHR46523">
    <property type="entry name" value="DCTP PYROPHOSPHATASE 1"/>
    <property type="match status" value="1"/>
</dbReference>
<gene>
    <name evidence="1" type="ORF">LBUCD034_0117</name>
</gene>
<evidence type="ECO:0000313" key="1">
    <source>
        <dbReference type="EMBL" id="AFR99229.1"/>
    </source>
</evidence>
<dbReference type="CDD" id="cd11537">
    <property type="entry name" value="NTP-PPase_RS21-C6_like"/>
    <property type="match status" value="1"/>
</dbReference>
<dbReference type="AlphaFoldDB" id="J9W2H3"/>
<dbReference type="HOGENOM" id="CLU_110454_2_1_9"/>
<dbReference type="Proteomes" id="UP000007332">
    <property type="component" value="Chromosome"/>
</dbReference>
<keyword evidence="1" id="KW-0378">Hydrolase</keyword>
<sequence>MKQQGDFNMEYNQLIKELTAFRDSRGWNQYHTLPALARAVGIESGELNELFLWDMENDNKFSEKQKHDMELELADILTYCYYMCDKLGVQPNDIVQEKLDINKKRHWKFDE</sequence>
<dbReference type="Gene3D" id="1.10.287.1080">
    <property type="entry name" value="MazG-like"/>
    <property type="match status" value="1"/>
</dbReference>
<dbReference type="GO" id="GO:0009143">
    <property type="term" value="P:nucleoside triphosphate catabolic process"/>
    <property type="evidence" value="ECO:0007669"/>
    <property type="project" value="InterPro"/>
</dbReference>
<reference evidence="1 2" key="1">
    <citation type="journal article" date="2012" name="J. Biotechnol.">
        <title>Insights into the completely annotated genome of Lactobacillus buchneri CD034, a strain isolated from stable grass silage.</title>
        <authorList>
            <person name="Heinl S."/>
            <person name="Wibberg D."/>
            <person name="Eikmeyer F."/>
            <person name="Szczepanowski R."/>
            <person name="Blom J."/>
            <person name="Linke B."/>
            <person name="Goesmann A."/>
            <person name="Grabherr R."/>
            <person name="Schwab H."/>
            <person name="Puhler A."/>
            <person name="Schluter A."/>
        </authorList>
    </citation>
    <scope>NUCLEOTIDE SEQUENCE [LARGE SCALE GENOMIC DNA]</scope>
    <source>
        <strain evidence="1 2">CD034</strain>
    </source>
</reference>
<name>J9W2H3_LENBU</name>
<dbReference type="PIRSF" id="PIRSF029826">
    <property type="entry name" value="UCP029826_pph"/>
    <property type="match status" value="1"/>
</dbReference>